<evidence type="ECO:0000313" key="3">
    <source>
        <dbReference type="Proteomes" id="UP001208570"/>
    </source>
</evidence>
<accession>A0AAD9JKX9</accession>
<dbReference type="EMBL" id="JAODUP010000251">
    <property type="protein sequence ID" value="KAK2154996.1"/>
    <property type="molecule type" value="Genomic_DNA"/>
</dbReference>
<evidence type="ECO:0000256" key="1">
    <source>
        <dbReference type="SAM" id="MobiDB-lite"/>
    </source>
</evidence>
<feature type="compositionally biased region" description="Acidic residues" evidence="1">
    <location>
        <begin position="129"/>
        <end position="144"/>
    </location>
</feature>
<dbReference type="Proteomes" id="UP001208570">
    <property type="component" value="Unassembled WGS sequence"/>
</dbReference>
<organism evidence="2 3">
    <name type="scientific">Paralvinella palmiformis</name>
    <dbReference type="NCBI Taxonomy" id="53620"/>
    <lineage>
        <taxon>Eukaryota</taxon>
        <taxon>Metazoa</taxon>
        <taxon>Spiralia</taxon>
        <taxon>Lophotrochozoa</taxon>
        <taxon>Annelida</taxon>
        <taxon>Polychaeta</taxon>
        <taxon>Sedentaria</taxon>
        <taxon>Canalipalpata</taxon>
        <taxon>Terebellida</taxon>
        <taxon>Terebelliformia</taxon>
        <taxon>Alvinellidae</taxon>
        <taxon>Paralvinella</taxon>
    </lineage>
</organism>
<feature type="compositionally biased region" description="Polar residues" evidence="1">
    <location>
        <begin position="188"/>
        <end position="206"/>
    </location>
</feature>
<reference evidence="2" key="1">
    <citation type="journal article" date="2023" name="Mol. Biol. Evol.">
        <title>Third-Generation Sequencing Reveals the Adaptive Role of the Epigenome in Three Deep-Sea Polychaetes.</title>
        <authorList>
            <person name="Perez M."/>
            <person name="Aroh O."/>
            <person name="Sun Y."/>
            <person name="Lan Y."/>
            <person name="Juniper S.K."/>
            <person name="Young C.R."/>
            <person name="Angers B."/>
            <person name="Qian P.Y."/>
        </authorList>
    </citation>
    <scope>NUCLEOTIDE SEQUENCE</scope>
    <source>
        <strain evidence="2">P08H-3</strain>
    </source>
</reference>
<comment type="caution">
    <text evidence="2">The sequence shown here is derived from an EMBL/GenBank/DDBJ whole genome shotgun (WGS) entry which is preliminary data.</text>
</comment>
<feature type="compositionally biased region" description="Polar residues" evidence="1">
    <location>
        <begin position="49"/>
        <end position="62"/>
    </location>
</feature>
<gene>
    <name evidence="2" type="ORF">LSH36_251g00020</name>
</gene>
<feature type="region of interest" description="Disordered" evidence="1">
    <location>
        <begin position="46"/>
        <end position="167"/>
    </location>
</feature>
<name>A0AAD9JKX9_9ANNE</name>
<proteinExistence type="predicted"/>
<feature type="compositionally biased region" description="Basic and acidic residues" evidence="1">
    <location>
        <begin position="145"/>
        <end position="158"/>
    </location>
</feature>
<keyword evidence="3" id="KW-1185">Reference proteome</keyword>
<sequence length="294" mass="32289">MRQKDSLTCDNKMTPNSANRLPAILKNNQSLVETCTSVDGFSVLASPASGATVSSPNSPHSSTRTEKPPKRVSFRLSELRRQSLTGSLPDLNKATKRDVHTSSANLKQEIQIERDPLPEGSTAFRAVMDELDTDTESDSDDSTDPELRRSWNEGDASPRGKKLYTSRGQTFQSKAAAAIYSKVYAPSLQKSRNKLTATNAPKTPNVQDRGYADGNKSPNTAKSKKDCCANSKYLTPPTVGGRHHSPCCSPRDRRSKNIPKRSPSPARRLLPLNGTPDKLVHRKTMSEVRKLQKS</sequence>
<protein>
    <submittedName>
        <fullName evidence="2">Uncharacterized protein</fullName>
    </submittedName>
</protein>
<evidence type="ECO:0000313" key="2">
    <source>
        <dbReference type="EMBL" id="KAK2154996.1"/>
    </source>
</evidence>
<feature type="region of interest" description="Disordered" evidence="1">
    <location>
        <begin position="184"/>
        <end position="294"/>
    </location>
</feature>
<feature type="compositionally biased region" description="Basic and acidic residues" evidence="1">
    <location>
        <begin position="284"/>
        <end position="294"/>
    </location>
</feature>
<dbReference type="AlphaFoldDB" id="A0AAD9JKX9"/>